<accession>A0ACB9M7A4</accession>
<comment type="caution">
    <text evidence="1">The sequence shown here is derived from an EMBL/GenBank/DDBJ whole genome shotgun (WGS) entry which is preliminary data.</text>
</comment>
<sequence length="215" mass="24375">MESHSYAPNSTVLEHITHHLFSDFPVTIKQEQEQEPSPTSSLSSRKPAVRVSLPPPPPFPSQEDNKHYRGVRRRPWGKFAAEIRDPNRKGTRVWLGTFDTSLEAARAYDRAAFSLRGSKAILNFPLDAGKGTEPEPSTEARVLPSKKRERGEEYGIDEEETGDRKKTMKREEEEEKECPLTPSSWESFWEVEGSIFSVPLLSPHPCLGYSQLLVI</sequence>
<gene>
    <name evidence="1" type="ORF">MLD38_033606</name>
</gene>
<organism evidence="1 2">
    <name type="scientific">Melastoma candidum</name>
    <dbReference type="NCBI Taxonomy" id="119954"/>
    <lineage>
        <taxon>Eukaryota</taxon>
        <taxon>Viridiplantae</taxon>
        <taxon>Streptophyta</taxon>
        <taxon>Embryophyta</taxon>
        <taxon>Tracheophyta</taxon>
        <taxon>Spermatophyta</taxon>
        <taxon>Magnoliopsida</taxon>
        <taxon>eudicotyledons</taxon>
        <taxon>Gunneridae</taxon>
        <taxon>Pentapetalae</taxon>
        <taxon>rosids</taxon>
        <taxon>malvids</taxon>
        <taxon>Myrtales</taxon>
        <taxon>Melastomataceae</taxon>
        <taxon>Melastomatoideae</taxon>
        <taxon>Melastomateae</taxon>
        <taxon>Melastoma</taxon>
    </lineage>
</organism>
<name>A0ACB9M7A4_9MYRT</name>
<evidence type="ECO:0000313" key="1">
    <source>
        <dbReference type="EMBL" id="KAI4320092.1"/>
    </source>
</evidence>
<evidence type="ECO:0000313" key="2">
    <source>
        <dbReference type="Proteomes" id="UP001057402"/>
    </source>
</evidence>
<reference evidence="2" key="1">
    <citation type="journal article" date="2023" name="Front. Plant Sci.">
        <title>Chromosomal-level genome assembly of Melastoma candidum provides insights into trichome evolution.</title>
        <authorList>
            <person name="Zhong Y."/>
            <person name="Wu W."/>
            <person name="Sun C."/>
            <person name="Zou P."/>
            <person name="Liu Y."/>
            <person name="Dai S."/>
            <person name="Zhou R."/>
        </authorList>
    </citation>
    <scope>NUCLEOTIDE SEQUENCE [LARGE SCALE GENOMIC DNA]</scope>
</reference>
<protein>
    <submittedName>
        <fullName evidence="1">Uncharacterized protein</fullName>
    </submittedName>
</protein>
<keyword evidence="2" id="KW-1185">Reference proteome</keyword>
<dbReference type="EMBL" id="CM042889">
    <property type="protein sequence ID" value="KAI4320092.1"/>
    <property type="molecule type" value="Genomic_DNA"/>
</dbReference>
<proteinExistence type="predicted"/>
<dbReference type="Proteomes" id="UP001057402">
    <property type="component" value="Chromosome 10"/>
</dbReference>